<accession>A0A974I5C0</accession>
<reference evidence="2" key="1">
    <citation type="journal article" date="2016" name="Nature">
        <title>Genome evolution in the allotetraploid frog Xenopus laevis.</title>
        <authorList>
            <person name="Session A.M."/>
            <person name="Uno Y."/>
            <person name="Kwon T."/>
            <person name="Chapman J.A."/>
            <person name="Toyoda A."/>
            <person name="Takahashi S."/>
            <person name="Fukui A."/>
            <person name="Hikosaka A."/>
            <person name="Suzuki A."/>
            <person name="Kondo M."/>
            <person name="van Heeringen S.J."/>
            <person name="Quigley I."/>
            <person name="Heinz S."/>
            <person name="Ogino H."/>
            <person name="Ochi H."/>
            <person name="Hellsten U."/>
            <person name="Lyons J.B."/>
            <person name="Simakov O."/>
            <person name="Putnam N."/>
            <person name="Stites J."/>
            <person name="Kuroki Y."/>
            <person name="Tanaka T."/>
            <person name="Michiue T."/>
            <person name="Watanabe M."/>
            <person name="Bogdanovic O."/>
            <person name="Lister R."/>
            <person name="Georgiou G."/>
            <person name="Paranjpe S.S."/>
            <person name="van Kruijsbergen I."/>
            <person name="Shu S."/>
            <person name="Carlson J."/>
            <person name="Kinoshita T."/>
            <person name="Ohta Y."/>
            <person name="Mawaribuchi S."/>
            <person name="Jenkins J."/>
            <person name="Grimwood J."/>
            <person name="Schmutz J."/>
            <person name="Mitros T."/>
            <person name="Mozaffari S.V."/>
            <person name="Suzuki Y."/>
            <person name="Haramoto Y."/>
            <person name="Yamamoto T.S."/>
            <person name="Takagi C."/>
            <person name="Heald R."/>
            <person name="Miller K."/>
            <person name="Haudenschild C."/>
            <person name="Kitzman J."/>
            <person name="Nakayama T."/>
            <person name="Izutsu Y."/>
            <person name="Robert J."/>
            <person name="Fortriede J."/>
            <person name="Burns K."/>
            <person name="Lotay V."/>
            <person name="Karimi K."/>
            <person name="Yasuoka Y."/>
            <person name="Dichmann D.S."/>
            <person name="Flajnik M.F."/>
            <person name="Houston D.W."/>
            <person name="Shendure J."/>
            <person name="DuPasquier L."/>
            <person name="Vize P.D."/>
            <person name="Zorn A.M."/>
            <person name="Ito M."/>
            <person name="Marcotte E.M."/>
            <person name="Wallingford J.B."/>
            <person name="Ito Y."/>
            <person name="Asashima M."/>
            <person name="Ueno N."/>
            <person name="Matsuda Y."/>
            <person name="Veenstra G.J."/>
            <person name="Fujiyama A."/>
            <person name="Harland R.M."/>
            <person name="Taira M."/>
            <person name="Rokhsar D.S."/>
        </authorList>
    </citation>
    <scope>NUCLEOTIDE SEQUENCE [LARGE SCALE GENOMIC DNA]</scope>
    <source>
        <strain evidence="2">J</strain>
    </source>
</reference>
<evidence type="ECO:0000313" key="1">
    <source>
        <dbReference type="EMBL" id="OCU01794.1"/>
    </source>
</evidence>
<sequence>MCFGNVKQRDTTVCYCVSPFAALAPKEKKKCEAQFIWHISTLIIHTHTKKIYITRTSCQRTYKAYIFLPCI</sequence>
<protein>
    <submittedName>
        <fullName evidence="1">Uncharacterized protein</fullName>
    </submittedName>
</protein>
<dbReference type="Proteomes" id="UP000694892">
    <property type="component" value="Chromosome 1L"/>
</dbReference>
<dbReference type="AlphaFoldDB" id="A0A974I5C0"/>
<dbReference type="EMBL" id="CM004466">
    <property type="protein sequence ID" value="OCU01794.1"/>
    <property type="molecule type" value="Genomic_DNA"/>
</dbReference>
<gene>
    <name evidence="1" type="ORF">XELAEV_18007571mg</name>
</gene>
<name>A0A974I5C0_XENLA</name>
<proteinExistence type="predicted"/>
<evidence type="ECO:0000313" key="2">
    <source>
        <dbReference type="Proteomes" id="UP000694892"/>
    </source>
</evidence>
<organism evidence="1 2">
    <name type="scientific">Xenopus laevis</name>
    <name type="common">African clawed frog</name>
    <dbReference type="NCBI Taxonomy" id="8355"/>
    <lineage>
        <taxon>Eukaryota</taxon>
        <taxon>Metazoa</taxon>
        <taxon>Chordata</taxon>
        <taxon>Craniata</taxon>
        <taxon>Vertebrata</taxon>
        <taxon>Euteleostomi</taxon>
        <taxon>Amphibia</taxon>
        <taxon>Batrachia</taxon>
        <taxon>Anura</taxon>
        <taxon>Pipoidea</taxon>
        <taxon>Pipidae</taxon>
        <taxon>Xenopodinae</taxon>
        <taxon>Xenopus</taxon>
        <taxon>Xenopus</taxon>
    </lineage>
</organism>